<feature type="domain" description="4Fe-4S ferredoxin-type" evidence="17">
    <location>
        <begin position="179"/>
        <end position="209"/>
    </location>
</feature>
<reference evidence="18" key="1">
    <citation type="submission" date="2010-02" db="EMBL/GenBank/DDBJ databases">
        <title>Sequencing and annotation of the Blastocystis hominis genome.</title>
        <authorList>
            <person name="Wincker P."/>
        </authorList>
    </citation>
    <scope>NUCLEOTIDE SEQUENCE</scope>
    <source>
        <strain evidence="18">Singapore isolate B</strain>
    </source>
</reference>
<keyword evidence="9" id="KW-0249">Electron transport</keyword>
<dbReference type="SUPFAM" id="SSF54292">
    <property type="entry name" value="2Fe-2S ferredoxin-like"/>
    <property type="match status" value="1"/>
</dbReference>
<keyword evidence="11 15" id="KW-0408">Iron</keyword>
<dbReference type="Gene3D" id="1.10.1060.10">
    <property type="entry name" value="Alpha-helical ferredoxin"/>
    <property type="match status" value="1"/>
</dbReference>
<dbReference type="GO" id="GO:0022904">
    <property type="term" value="P:respiratory electron transport chain"/>
    <property type="evidence" value="ECO:0007669"/>
    <property type="project" value="TreeGrafter"/>
</dbReference>
<dbReference type="AlphaFoldDB" id="D8M7W4"/>
<evidence type="ECO:0000256" key="9">
    <source>
        <dbReference type="ARBA" id="ARBA00022982"/>
    </source>
</evidence>
<dbReference type="GO" id="GO:0046872">
    <property type="term" value="F:metal ion binding"/>
    <property type="evidence" value="ECO:0007669"/>
    <property type="project" value="UniProtKB-KW"/>
</dbReference>
<dbReference type="InterPro" id="IPR025192">
    <property type="entry name" value="Succ_DH/fum_Rdtase_N"/>
</dbReference>
<dbReference type="NCBIfam" id="NF004616">
    <property type="entry name" value="PRK05950.1"/>
    <property type="match status" value="1"/>
</dbReference>
<dbReference type="GeneID" id="24920973"/>
<dbReference type="InterPro" id="IPR036010">
    <property type="entry name" value="2Fe-2S_ferredoxin-like_sf"/>
</dbReference>
<dbReference type="EMBL" id="FN668683">
    <property type="protein sequence ID" value="CBK24153.2"/>
    <property type="molecule type" value="Genomic_DNA"/>
</dbReference>
<evidence type="ECO:0000259" key="17">
    <source>
        <dbReference type="PROSITE" id="PS51379"/>
    </source>
</evidence>
<dbReference type="PROSITE" id="PS51379">
    <property type="entry name" value="4FE4S_FER_2"/>
    <property type="match status" value="1"/>
</dbReference>
<dbReference type="GO" id="GO:0051538">
    <property type="term" value="F:3 iron, 4 sulfur cluster binding"/>
    <property type="evidence" value="ECO:0007669"/>
    <property type="project" value="UniProtKB-KW"/>
</dbReference>
<evidence type="ECO:0000256" key="4">
    <source>
        <dbReference type="ARBA" id="ARBA00022448"/>
    </source>
</evidence>
<evidence type="ECO:0000256" key="5">
    <source>
        <dbReference type="ARBA" id="ARBA00022485"/>
    </source>
</evidence>
<feature type="domain" description="2Fe-2S ferredoxin-type" evidence="16">
    <location>
        <begin position="47"/>
        <end position="135"/>
    </location>
</feature>
<evidence type="ECO:0000256" key="7">
    <source>
        <dbReference type="ARBA" id="ARBA00022714"/>
    </source>
</evidence>
<keyword evidence="5 15" id="KW-0004">4Fe-4S</keyword>
<comment type="pathway">
    <text evidence="2 15">Carbohydrate metabolism; tricarboxylic acid cycle; fumarate from succinate (eukaryal route): step 1/1.</text>
</comment>
<dbReference type="PROSITE" id="PS51085">
    <property type="entry name" value="2FE2S_FER_2"/>
    <property type="match status" value="1"/>
</dbReference>
<dbReference type="OrthoDB" id="1696654at2759"/>
<comment type="function">
    <text evidence="15">Iron-sulfur protein (IP) subunit of succinate dehydrogenase (SDH) that is involved in complex II of the mitochondrial electron transport chain and is responsible for transferring electrons from succinate to ubiquinone (coenzyme Q).</text>
</comment>
<evidence type="ECO:0000313" key="19">
    <source>
        <dbReference type="Proteomes" id="UP000008312"/>
    </source>
</evidence>
<keyword evidence="7 15" id="KW-0001">2Fe-2S</keyword>
<comment type="cofactor">
    <cofactor evidence="15">
        <name>[2Fe-2S] cluster</name>
        <dbReference type="ChEBI" id="CHEBI:190135"/>
    </cofactor>
    <text evidence="15">Binds 1 [2Fe-2S] cluster.</text>
</comment>
<dbReference type="InterPro" id="IPR001041">
    <property type="entry name" value="2Fe-2S_ferredoxin-type"/>
</dbReference>
<dbReference type="UniPathway" id="UPA00223">
    <property type="reaction ID" value="UER01006"/>
</dbReference>
<dbReference type="GO" id="GO:0051539">
    <property type="term" value="F:4 iron, 4 sulfur cluster binding"/>
    <property type="evidence" value="ECO:0007669"/>
    <property type="project" value="UniProtKB-KW"/>
</dbReference>
<dbReference type="GO" id="GO:0051537">
    <property type="term" value="F:2 iron, 2 sulfur cluster binding"/>
    <property type="evidence" value="ECO:0007669"/>
    <property type="project" value="UniProtKB-KW"/>
</dbReference>
<dbReference type="GO" id="GO:0009055">
    <property type="term" value="F:electron transfer activity"/>
    <property type="evidence" value="ECO:0007669"/>
    <property type="project" value="InterPro"/>
</dbReference>
<evidence type="ECO:0000256" key="3">
    <source>
        <dbReference type="ARBA" id="ARBA00009433"/>
    </source>
</evidence>
<dbReference type="SUPFAM" id="SSF46548">
    <property type="entry name" value="alpha-helical ferredoxin"/>
    <property type="match status" value="1"/>
</dbReference>
<evidence type="ECO:0000256" key="10">
    <source>
        <dbReference type="ARBA" id="ARBA00023002"/>
    </source>
</evidence>
<dbReference type="RefSeq" id="XP_012898201.1">
    <property type="nucleotide sequence ID" value="XM_013042747.1"/>
</dbReference>
<gene>
    <name evidence="18" type="ORF">GSBLH_T00003920001</name>
</gene>
<evidence type="ECO:0000256" key="12">
    <source>
        <dbReference type="ARBA" id="ARBA00023014"/>
    </source>
</evidence>
<comment type="subcellular location">
    <subcellularLocation>
        <location evidence="1 15">Mitochondrion inner membrane</location>
        <topology evidence="1 15">Peripheral membrane protein</topology>
        <orientation evidence="1 15">Matrix side</orientation>
    </subcellularLocation>
</comment>
<dbReference type="InterPro" id="IPR012675">
    <property type="entry name" value="Beta-grasp_dom_sf"/>
</dbReference>
<dbReference type="InterPro" id="IPR004489">
    <property type="entry name" value="Succ_DH/fum_Rdtase_Fe-S"/>
</dbReference>
<keyword evidence="10" id="KW-0560">Oxidoreductase</keyword>
<dbReference type="InParanoid" id="D8M7W4"/>
<evidence type="ECO:0000256" key="6">
    <source>
        <dbReference type="ARBA" id="ARBA00022532"/>
    </source>
</evidence>
<comment type="cofactor">
    <cofactor evidence="15">
        <name>[3Fe-4S] cluster</name>
        <dbReference type="ChEBI" id="CHEBI:21137"/>
    </cofactor>
    <text evidence="15">Binds 1 [3Fe-4S] cluster.</text>
</comment>
<keyword evidence="15" id="KW-0999">Mitochondrion inner membrane</keyword>
<keyword evidence="15" id="KW-0496">Mitochondrion</keyword>
<dbReference type="EC" id="1.3.5.1" evidence="15"/>
<dbReference type="Gene3D" id="3.10.20.30">
    <property type="match status" value="1"/>
</dbReference>
<dbReference type="PANTHER" id="PTHR11921">
    <property type="entry name" value="SUCCINATE DEHYDROGENASE IRON-SULFUR PROTEIN"/>
    <property type="match status" value="1"/>
</dbReference>
<dbReference type="GO" id="GO:0006099">
    <property type="term" value="P:tricarboxylic acid cycle"/>
    <property type="evidence" value="ECO:0007669"/>
    <property type="project" value="UniProtKB-UniPathway"/>
</dbReference>
<keyword evidence="12 15" id="KW-0411">Iron-sulfur</keyword>
<dbReference type="PROSITE" id="PS00197">
    <property type="entry name" value="2FE2S_FER_1"/>
    <property type="match status" value="1"/>
</dbReference>
<evidence type="ECO:0000256" key="15">
    <source>
        <dbReference type="RuleBase" id="RU361237"/>
    </source>
</evidence>
<dbReference type="CDD" id="cd00207">
    <property type="entry name" value="fer2"/>
    <property type="match status" value="1"/>
</dbReference>
<dbReference type="NCBIfam" id="TIGR00384">
    <property type="entry name" value="dhsB"/>
    <property type="match status" value="1"/>
</dbReference>
<accession>D8M7W4</accession>
<dbReference type="GO" id="GO:0005743">
    <property type="term" value="C:mitochondrial inner membrane"/>
    <property type="evidence" value="ECO:0007669"/>
    <property type="project" value="UniProtKB-SubCell"/>
</dbReference>
<dbReference type="FunFam" id="1.10.1060.10:FF:000001">
    <property type="entry name" value="Succinate dehydrogenase iron-sulfur subunit SdhB"/>
    <property type="match status" value="1"/>
</dbReference>
<comment type="catalytic activity">
    <reaction evidence="14">
        <text>a quinone + succinate = fumarate + a quinol</text>
        <dbReference type="Rhea" id="RHEA:40523"/>
        <dbReference type="ChEBI" id="CHEBI:24646"/>
        <dbReference type="ChEBI" id="CHEBI:29806"/>
        <dbReference type="ChEBI" id="CHEBI:30031"/>
        <dbReference type="ChEBI" id="CHEBI:132124"/>
        <dbReference type="EC" id="1.3.5.1"/>
    </reaction>
</comment>
<evidence type="ECO:0000259" key="16">
    <source>
        <dbReference type="PROSITE" id="PS51085"/>
    </source>
</evidence>
<dbReference type="Pfam" id="PF13085">
    <property type="entry name" value="Fer2_3"/>
    <property type="match status" value="1"/>
</dbReference>
<keyword evidence="6" id="KW-0816">Tricarboxylic acid cycle</keyword>
<dbReference type="InterPro" id="IPR006058">
    <property type="entry name" value="2Fe2S_fd_BS"/>
</dbReference>
<dbReference type="Pfam" id="PF13183">
    <property type="entry name" value="Fer4_8"/>
    <property type="match status" value="1"/>
</dbReference>
<dbReference type="PROSITE" id="PS00198">
    <property type="entry name" value="4FE4S_FER_1"/>
    <property type="match status" value="1"/>
</dbReference>
<dbReference type="FunCoup" id="D8M7W4">
    <property type="interactions" value="247"/>
</dbReference>
<dbReference type="InterPro" id="IPR050573">
    <property type="entry name" value="SDH/FRD_Iron-Sulfur"/>
</dbReference>
<sequence length="277" mass="31780">MLARTTRLFSNGLIRAGACLSPFQASCFSTDMKINAQQHHPSYKLFDVFRYTPNKDRKPHMERYAVDVSDCGTMVLDALFQIKNQIDPTFSFRRSCREGICGSCAMNINGENGLACLTKITPGSDTMTVRPLPHMFVIKDLIPDMTNFYEQYASIKPWLQKKSAVSTDYKVENLQSHEDRLLLDGLYECILCACCSTSCPSYWWHGDKYLGPSILQQAYRWIADSRDEMTEERLKSLDDTYKLYRCHAIMNCTHACPKNLNPGRSIHKLKKAIHHMH</sequence>
<comment type="similarity">
    <text evidence="3 15">Belongs to the succinate dehydrogenase/fumarate reductase iron-sulfur protein family.</text>
</comment>
<keyword evidence="8 15" id="KW-0479">Metal-binding</keyword>
<evidence type="ECO:0000256" key="8">
    <source>
        <dbReference type="ARBA" id="ARBA00022723"/>
    </source>
</evidence>
<organism evidence="18">
    <name type="scientific">Blastocystis hominis</name>
    <dbReference type="NCBI Taxonomy" id="12968"/>
    <lineage>
        <taxon>Eukaryota</taxon>
        <taxon>Sar</taxon>
        <taxon>Stramenopiles</taxon>
        <taxon>Bigyra</taxon>
        <taxon>Opalozoa</taxon>
        <taxon>Opalinata</taxon>
        <taxon>Blastocystidae</taxon>
        <taxon>Blastocystis</taxon>
    </lineage>
</organism>
<evidence type="ECO:0000256" key="13">
    <source>
        <dbReference type="ARBA" id="ARBA00023291"/>
    </source>
</evidence>
<protein>
    <recommendedName>
        <fullName evidence="15">Succinate dehydrogenase [ubiquinone] iron-sulfur subunit, mitochondrial</fullName>
        <ecNumber evidence="15">1.3.5.1</ecNumber>
    </recommendedName>
</protein>
<evidence type="ECO:0000256" key="11">
    <source>
        <dbReference type="ARBA" id="ARBA00023004"/>
    </source>
</evidence>
<dbReference type="OMA" id="WWNPETY"/>
<dbReference type="InterPro" id="IPR009051">
    <property type="entry name" value="Helical_ferredxn"/>
</dbReference>
<evidence type="ECO:0000256" key="14">
    <source>
        <dbReference type="ARBA" id="ARBA00049220"/>
    </source>
</evidence>
<keyword evidence="19" id="KW-1185">Reference proteome</keyword>
<name>D8M7W4_BLAHO</name>
<dbReference type="InterPro" id="IPR017900">
    <property type="entry name" value="4Fe4S_Fe_S_CS"/>
</dbReference>
<keyword evidence="4" id="KW-0813">Transport</keyword>
<evidence type="ECO:0000256" key="1">
    <source>
        <dbReference type="ARBA" id="ARBA00004443"/>
    </source>
</evidence>
<dbReference type="InterPro" id="IPR017896">
    <property type="entry name" value="4Fe4S_Fe-S-bd"/>
</dbReference>
<evidence type="ECO:0000256" key="2">
    <source>
        <dbReference type="ARBA" id="ARBA00004788"/>
    </source>
</evidence>
<proteinExistence type="inferred from homology"/>
<keyword evidence="13 15" id="KW-0003">3Fe-4S</keyword>
<dbReference type="GO" id="GO:0008177">
    <property type="term" value="F:succinate dehydrogenase (quinone) activity"/>
    <property type="evidence" value="ECO:0007669"/>
    <property type="project" value="UniProtKB-EC"/>
</dbReference>
<evidence type="ECO:0000313" key="18">
    <source>
        <dbReference type="EMBL" id="CBK24153.2"/>
    </source>
</evidence>
<keyword evidence="15" id="KW-0472">Membrane</keyword>
<dbReference type="Proteomes" id="UP000008312">
    <property type="component" value="Unassembled WGS sequence"/>
</dbReference>
<comment type="cofactor">
    <cofactor evidence="15">
        <name>[4Fe-4S] cluster</name>
        <dbReference type="ChEBI" id="CHEBI:49883"/>
    </cofactor>
    <text evidence="15">Binds 1 [4Fe-4S] cluster.</text>
</comment>
<dbReference type="PANTHER" id="PTHR11921:SF29">
    <property type="entry name" value="SUCCINATE DEHYDROGENASE [UBIQUINONE] IRON-SULFUR SUBUNIT, MITOCHONDRIAL"/>
    <property type="match status" value="1"/>
</dbReference>